<feature type="domain" description="Ketopantoate reductase C-terminal" evidence="12">
    <location>
        <begin position="197"/>
        <end position="317"/>
    </location>
</feature>
<dbReference type="PANTHER" id="PTHR21708">
    <property type="entry name" value="PROBABLE 2-DEHYDROPANTOATE 2-REDUCTASE"/>
    <property type="match status" value="1"/>
</dbReference>
<dbReference type="InterPro" id="IPR013332">
    <property type="entry name" value="KPR_N"/>
</dbReference>
<reference evidence="13 14" key="1">
    <citation type="submission" date="2019-07" db="EMBL/GenBank/DDBJ databases">
        <title>Genome sequencing for Ferrovibrio sp. K5.</title>
        <authorList>
            <person name="Park S.-J."/>
        </authorList>
    </citation>
    <scope>NUCLEOTIDE SEQUENCE [LARGE SCALE GENOMIC DNA]</scope>
    <source>
        <strain evidence="13 14">K5</strain>
    </source>
</reference>
<evidence type="ECO:0000256" key="8">
    <source>
        <dbReference type="ARBA" id="ARBA00023002"/>
    </source>
</evidence>
<dbReference type="FunFam" id="1.10.1040.10:FF:000017">
    <property type="entry name" value="2-dehydropantoate 2-reductase"/>
    <property type="match status" value="1"/>
</dbReference>
<dbReference type="InterPro" id="IPR051402">
    <property type="entry name" value="KPR-Related"/>
</dbReference>
<dbReference type="Gene3D" id="1.10.1040.10">
    <property type="entry name" value="N-(1-d-carboxylethyl)-l-norvaline Dehydrogenase, domain 2"/>
    <property type="match status" value="1"/>
</dbReference>
<keyword evidence="6" id="KW-0566">Pantothenate biosynthesis</keyword>
<keyword evidence="8" id="KW-0560">Oxidoreductase</keyword>
<dbReference type="EC" id="1.1.1.169" evidence="4"/>
<evidence type="ECO:0000313" key="14">
    <source>
        <dbReference type="Proteomes" id="UP000317496"/>
    </source>
</evidence>
<dbReference type="PANTHER" id="PTHR21708:SF45">
    <property type="entry name" value="2-DEHYDROPANTOATE 2-REDUCTASE"/>
    <property type="match status" value="1"/>
</dbReference>
<accession>A0A516H839</accession>
<dbReference type="GO" id="GO:0015940">
    <property type="term" value="P:pantothenate biosynthetic process"/>
    <property type="evidence" value="ECO:0007669"/>
    <property type="project" value="UniProtKB-UniPathway"/>
</dbReference>
<sequence length="327" mass="34606">MRIAIVGAGAIGGYIGGLLARGGHDVTLIARGPHRDAIRSNGLTIESKGGERFVTHPACTDNPAEAGAQDLVILSLKAPAVPAMAEKMQPLFGTDTAMITAMNGVPYWYFHKHGGPLDGSRIASVDPGSRQWDLIGPQRAIGSVVWMAGAISAPGVIQHGNGNRLPIGEPDNSRSTRIQRISAALTAAGIDAPVHDNIRQEIWTKLWGNLSYNPVSVLTHGTLEGLSRDDDARAVLGAMMVESRLVGEKIGISFPVSVEERMGMAEKVGPHKTSMLQDLEAGRPMEIGGLIGVIAELARKLDIATPTIDTVLALLKVRARVAGTYNE</sequence>
<evidence type="ECO:0000256" key="5">
    <source>
        <dbReference type="ARBA" id="ARBA00019465"/>
    </source>
</evidence>
<evidence type="ECO:0000256" key="10">
    <source>
        <dbReference type="ARBA" id="ARBA00048793"/>
    </source>
</evidence>
<dbReference type="FunFam" id="3.40.50.720:FF:000307">
    <property type="entry name" value="2-dehydropantoate 2-reductase"/>
    <property type="match status" value="1"/>
</dbReference>
<dbReference type="InterPro" id="IPR013328">
    <property type="entry name" value="6PGD_dom2"/>
</dbReference>
<evidence type="ECO:0000256" key="3">
    <source>
        <dbReference type="ARBA" id="ARBA00007870"/>
    </source>
</evidence>
<organism evidence="13 14">
    <name type="scientific">Ferrovibrio terrae</name>
    <dbReference type="NCBI Taxonomy" id="2594003"/>
    <lineage>
        <taxon>Bacteria</taxon>
        <taxon>Pseudomonadati</taxon>
        <taxon>Pseudomonadota</taxon>
        <taxon>Alphaproteobacteria</taxon>
        <taxon>Rhodospirillales</taxon>
        <taxon>Rhodospirillaceae</taxon>
        <taxon>Ferrovibrio</taxon>
    </lineage>
</organism>
<dbReference type="Gene3D" id="3.40.50.720">
    <property type="entry name" value="NAD(P)-binding Rossmann-like Domain"/>
    <property type="match status" value="1"/>
</dbReference>
<dbReference type="KEGG" id="fer:FNB15_20705"/>
<dbReference type="GO" id="GO:0008677">
    <property type="term" value="F:2-dehydropantoate 2-reductase activity"/>
    <property type="evidence" value="ECO:0007669"/>
    <property type="project" value="UniProtKB-EC"/>
</dbReference>
<dbReference type="UniPathway" id="UPA00028">
    <property type="reaction ID" value="UER00004"/>
</dbReference>
<dbReference type="InterPro" id="IPR008927">
    <property type="entry name" value="6-PGluconate_DH-like_C_sf"/>
</dbReference>
<dbReference type="OrthoDB" id="247668at2"/>
<dbReference type="GO" id="GO:0005737">
    <property type="term" value="C:cytoplasm"/>
    <property type="evidence" value="ECO:0007669"/>
    <property type="project" value="TreeGrafter"/>
</dbReference>
<gene>
    <name evidence="13" type="ORF">FNB15_20705</name>
</gene>
<comment type="function">
    <text evidence="1">Catalyzes the NADPH-dependent reduction of ketopantoate into pantoic acid.</text>
</comment>
<evidence type="ECO:0000259" key="11">
    <source>
        <dbReference type="Pfam" id="PF02558"/>
    </source>
</evidence>
<dbReference type="NCBIfam" id="NF005089">
    <property type="entry name" value="PRK06522.1-4"/>
    <property type="match status" value="1"/>
</dbReference>
<dbReference type="SUPFAM" id="SSF48179">
    <property type="entry name" value="6-phosphogluconate dehydrogenase C-terminal domain-like"/>
    <property type="match status" value="1"/>
</dbReference>
<evidence type="ECO:0000313" key="13">
    <source>
        <dbReference type="EMBL" id="QDO99865.1"/>
    </source>
</evidence>
<comment type="similarity">
    <text evidence="3">Belongs to the ketopantoate reductase family.</text>
</comment>
<comment type="pathway">
    <text evidence="2">Cofactor biosynthesis; (R)-pantothenate biosynthesis; (R)-pantoate from 3-methyl-2-oxobutanoate: step 2/2.</text>
</comment>
<dbReference type="InterPro" id="IPR013752">
    <property type="entry name" value="KPA_reductase"/>
</dbReference>
<dbReference type="InterPro" id="IPR036291">
    <property type="entry name" value="NAD(P)-bd_dom_sf"/>
</dbReference>
<dbReference type="EMBL" id="CP041636">
    <property type="protein sequence ID" value="QDO99865.1"/>
    <property type="molecule type" value="Genomic_DNA"/>
</dbReference>
<feature type="domain" description="Ketopantoate reductase N-terminal" evidence="11">
    <location>
        <begin position="3"/>
        <end position="105"/>
    </location>
</feature>
<evidence type="ECO:0000259" key="12">
    <source>
        <dbReference type="Pfam" id="PF08546"/>
    </source>
</evidence>
<keyword evidence="7" id="KW-0521">NADP</keyword>
<dbReference type="Pfam" id="PF08546">
    <property type="entry name" value="ApbA_C"/>
    <property type="match status" value="1"/>
</dbReference>
<proteinExistence type="inferred from homology"/>
<evidence type="ECO:0000256" key="7">
    <source>
        <dbReference type="ARBA" id="ARBA00022857"/>
    </source>
</evidence>
<evidence type="ECO:0000256" key="2">
    <source>
        <dbReference type="ARBA" id="ARBA00004994"/>
    </source>
</evidence>
<evidence type="ECO:0000256" key="4">
    <source>
        <dbReference type="ARBA" id="ARBA00013014"/>
    </source>
</evidence>
<comment type="catalytic activity">
    <reaction evidence="10">
        <text>(R)-pantoate + NADP(+) = 2-dehydropantoate + NADPH + H(+)</text>
        <dbReference type="Rhea" id="RHEA:16233"/>
        <dbReference type="ChEBI" id="CHEBI:11561"/>
        <dbReference type="ChEBI" id="CHEBI:15378"/>
        <dbReference type="ChEBI" id="CHEBI:15980"/>
        <dbReference type="ChEBI" id="CHEBI:57783"/>
        <dbReference type="ChEBI" id="CHEBI:58349"/>
        <dbReference type="EC" id="1.1.1.169"/>
    </reaction>
</comment>
<dbReference type="Pfam" id="PF02558">
    <property type="entry name" value="ApbA"/>
    <property type="match status" value="1"/>
</dbReference>
<protein>
    <recommendedName>
        <fullName evidence="5">2-dehydropantoate 2-reductase</fullName>
        <ecNumber evidence="4">1.1.1.169</ecNumber>
    </recommendedName>
    <alternativeName>
        <fullName evidence="9">Ketopantoate reductase</fullName>
    </alternativeName>
</protein>
<dbReference type="Proteomes" id="UP000317496">
    <property type="component" value="Chromosome"/>
</dbReference>
<dbReference type="SUPFAM" id="SSF51735">
    <property type="entry name" value="NAD(P)-binding Rossmann-fold domains"/>
    <property type="match status" value="1"/>
</dbReference>
<name>A0A516H839_9PROT</name>
<evidence type="ECO:0000256" key="6">
    <source>
        <dbReference type="ARBA" id="ARBA00022655"/>
    </source>
</evidence>
<evidence type="ECO:0000256" key="1">
    <source>
        <dbReference type="ARBA" id="ARBA00002919"/>
    </source>
</evidence>
<evidence type="ECO:0000256" key="9">
    <source>
        <dbReference type="ARBA" id="ARBA00032024"/>
    </source>
</evidence>
<keyword evidence="14" id="KW-1185">Reference proteome</keyword>
<dbReference type="AlphaFoldDB" id="A0A516H839"/>